<accession>A0A7C4QPU5</accession>
<name>A0A7C4QPU5_9PLAN</name>
<proteinExistence type="predicted"/>
<comment type="caution">
    <text evidence="2">The sequence shown here is derived from an EMBL/GenBank/DDBJ whole genome shotgun (WGS) entry which is preliminary data.</text>
</comment>
<keyword evidence="1" id="KW-0812">Transmembrane</keyword>
<dbReference type="EMBL" id="DSVQ01000009">
    <property type="protein sequence ID" value="HGT38446.1"/>
    <property type="molecule type" value="Genomic_DNA"/>
</dbReference>
<protein>
    <submittedName>
        <fullName evidence="2">Uncharacterized protein</fullName>
    </submittedName>
</protein>
<gene>
    <name evidence="2" type="ORF">ENS64_04185</name>
</gene>
<feature type="transmembrane region" description="Helical" evidence="1">
    <location>
        <begin position="25"/>
        <end position="50"/>
    </location>
</feature>
<keyword evidence="1" id="KW-1133">Transmembrane helix</keyword>
<evidence type="ECO:0000313" key="2">
    <source>
        <dbReference type="EMBL" id="HGT38446.1"/>
    </source>
</evidence>
<dbReference type="AlphaFoldDB" id="A0A7C4QPU5"/>
<reference evidence="2" key="1">
    <citation type="journal article" date="2020" name="mSystems">
        <title>Genome- and Community-Level Interaction Insights into Carbon Utilization and Element Cycling Functions of Hydrothermarchaeota in Hydrothermal Sediment.</title>
        <authorList>
            <person name="Zhou Z."/>
            <person name="Liu Y."/>
            <person name="Xu W."/>
            <person name="Pan J."/>
            <person name="Luo Z.H."/>
            <person name="Li M."/>
        </authorList>
    </citation>
    <scope>NUCLEOTIDE SEQUENCE [LARGE SCALE GENOMIC DNA]</scope>
    <source>
        <strain evidence="2">SpSt-508</strain>
    </source>
</reference>
<evidence type="ECO:0000256" key="1">
    <source>
        <dbReference type="SAM" id="Phobius"/>
    </source>
</evidence>
<sequence>MMDVPAEPAQLFAPHTPRGCGCRSVILLGLLGGMLFLICGGACGFLVYLFTPSVFTTAEEVVLIQQEIAPLAVPAFLEPVLAQKLDNPLVTLRQCVYRHQEGRGVLRLMETKVKFGEDEAGARQMLDQLSQDKTGGEIHRLEVSRSETREFIIQQESVPFRFDEGRDLSSATRYRQVSGDFRGKNGWARLILQLEEEVWDEDAVTALLNSLK</sequence>
<keyword evidence="1" id="KW-0472">Membrane</keyword>
<organism evidence="2">
    <name type="scientific">Schlesneria paludicola</name>
    <dbReference type="NCBI Taxonomy" id="360056"/>
    <lineage>
        <taxon>Bacteria</taxon>
        <taxon>Pseudomonadati</taxon>
        <taxon>Planctomycetota</taxon>
        <taxon>Planctomycetia</taxon>
        <taxon>Planctomycetales</taxon>
        <taxon>Planctomycetaceae</taxon>
        <taxon>Schlesneria</taxon>
    </lineage>
</organism>